<dbReference type="Proteomes" id="UP001432027">
    <property type="component" value="Unassembled WGS sequence"/>
</dbReference>
<feature type="transmembrane region" description="Helical" evidence="2">
    <location>
        <begin position="180"/>
        <end position="200"/>
    </location>
</feature>
<dbReference type="PROSITE" id="PS50850">
    <property type="entry name" value="MFS"/>
    <property type="match status" value="1"/>
</dbReference>
<dbReference type="InterPro" id="IPR020846">
    <property type="entry name" value="MFS_dom"/>
</dbReference>
<feature type="transmembrane region" description="Helical" evidence="2">
    <location>
        <begin position="236"/>
        <end position="260"/>
    </location>
</feature>
<comment type="subcellular location">
    <subcellularLocation>
        <location evidence="1">Membrane</location>
        <topology evidence="1">Multi-pass membrane protein</topology>
    </subcellularLocation>
</comment>
<gene>
    <name evidence="4" type="ORF">PENTCL1PPCAC_24480</name>
</gene>
<name>A0AAV5U5Z8_9BILA</name>
<protein>
    <recommendedName>
        <fullName evidence="3">Major facilitator superfamily (MFS) profile domain-containing protein</fullName>
    </recommendedName>
</protein>
<sequence>FQFRSTLHSEVMGFVRFLVLAITTLCLTQILSNQNTYNFTKICVNNETDASGSYTAFQTSLIQSSTAFGSLAASVPITILLEKFPKKFVLLGAGLISTIATALVPTMEATGFGYFLTARVFQGVAFCVTFPMAGAVTAEWAALSEHGIFLAFLTGFSQLANIYLMPVAGALCASPLGWRAVYYVMAGSGVVFFALFAVFFTDRPAEHRMISEEEKEWILKGRPEKPSKREPVPYKAIFTSLTIWGVWTSGFADILAIQFINMFNPQYLNDYLKYDVLNTGFLGAVPILVQWGFKIFAGISSDMIKSVSETLKLKVYNSIALGLSAVFFIILSFIPNSMPTLCMIILILTEGFIGFNTAGFNKCGTLHARQHAHFIMVMIVNIQSICILVEPFIVNSILTDNSAKQWAIVFWVHAVLLIGASILFLFWADSRPAIWTESLPQLQPDYTIEKADYGKDYGAMKSVMVDDVFTKEKL</sequence>
<feature type="transmembrane region" description="Helical" evidence="2">
    <location>
        <begin position="280"/>
        <end position="301"/>
    </location>
</feature>
<feature type="domain" description="Major facilitator superfamily (MFS) profile" evidence="3">
    <location>
        <begin position="5"/>
        <end position="432"/>
    </location>
</feature>
<dbReference type="EMBL" id="BTSX01000005">
    <property type="protein sequence ID" value="GMT02306.1"/>
    <property type="molecule type" value="Genomic_DNA"/>
</dbReference>
<feature type="non-terminal residue" evidence="4">
    <location>
        <position position="1"/>
    </location>
</feature>
<comment type="caution">
    <text evidence="4">The sequence shown here is derived from an EMBL/GenBank/DDBJ whole genome shotgun (WGS) entry which is preliminary data.</text>
</comment>
<organism evidence="4 5">
    <name type="scientific">Pristionchus entomophagus</name>
    <dbReference type="NCBI Taxonomy" id="358040"/>
    <lineage>
        <taxon>Eukaryota</taxon>
        <taxon>Metazoa</taxon>
        <taxon>Ecdysozoa</taxon>
        <taxon>Nematoda</taxon>
        <taxon>Chromadorea</taxon>
        <taxon>Rhabditida</taxon>
        <taxon>Rhabditina</taxon>
        <taxon>Diplogasteromorpha</taxon>
        <taxon>Diplogasteroidea</taxon>
        <taxon>Neodiplogasteridae</taxon>
        <taxon>Pristionchus</taxon>
    </lineage>
</organism>
<feature type="transmembrane region" description="Helical" evidence="2">
    <location>
        <begin position="112"/>
        <end position="136"/>
    </location>
</feature>
<dbReference type="InterPro" id="IPR011701">
    <property type="entry name" value="MFS"/>
</dbReference>
<evidence type="ECO:0000259" key="3">
    <source>
        <dbReference type="PROSITE" id="PS50850"/>
    </source>
</evidence>
<dbReference type="SUPFAM" id="SSF103473">
    <property type="entry name" value="MFS general substrate transporter"/>
    <property type="match status" value="1"/>
</dbReference>
<evidence type="ECO:0000256" key="1">
    <source>
        <dbReference type="ARBA" id="ARBA00004141"/>
    </source>
</evidence>
<dbReference type="PANTHER" id="PTHR45757">
    <property type="entry name" value="PROTEIN CBG23364-RELATED"/>
    <property type="match status" value="1"/>
</dbReference>
<evidence type="ECO:0000313" key="4">
    <source>
        <dbReference type="EMBL" id="GMT02306.1"/>
    </source>
</evidence>
<dbReference type="PANTHER" id="PTHR45757:SF3">
    <property type="entry name" value="MFS DOMAIN-CONTAINING PROTEIN"/>
    <property type="match status" value="1"/>
</dbReference>
<feature type="transmembrane region" description="Helical" evidence="2">
    <location>
        <begin position="61"/>
        <end position="81"/>
    </location>
</feature>
<dbReference type="Gene3D" id="1.20.1250.20">
    <property type="entry name" value="MFS general substrate transporter like domains"/>
    <property type="match status" value="2"/>
</dbReference>
<proteinExistence type="predicted"/>
<accession>A0AAV5U5Z8</accession>
<dbReference type="AlphaFoldDB" id="A0AAV5U5Z8"/>
<feature type="transmembrane region" description="Helical" evidence="2">
    <location>
        <begin position="340"/>
        <end position="360"/>
    </location>
</feature>
<reference evidence="4" key="1">
    <citation type="submission" date="2023-10" db="EMBL/GenBank/DDBJ databases">
        <title>Genome assembly of Pristionchus species.</title>
        <authorList>
            <person name="Yoshida K."/>
            <person name="Sommer R.J."/>
        </authorList>
    </citation>
    <scope>NUCLEOTIDE SEQUENCE</scope>
    <source>
        <strain evidence="4">RS0144</strain>
    </source>
</reference>
<keyword evidence="2" id="KW-1133">Transmembrane helix</keyword>
<dbReference type="GO" id="GO:0022857">
    <property type="term" value="F:transmembrane transporter activity"/>
    <property type="evidence" value="ECO:0007669"/>
    <property type="project" value="InterPro"/>
</dbReference>
<feature type="transmembrane region" description="Helical" evidence="2">
    <location>
        <begin position="313"/>
        <end position="334"/>
    </location>
</feature>
<dbReference type="InterPro" id="IPR036259">
    <property type="entry name" value="MFS_trans_sf"/>
</dbReference>
<keyword evidence="2" id="KW-0812">Transmembrane</keyword>
<feature type="transmembrane region" description="Helical" evidence="2">
    <location>
        <begin position="372"/>
        <end position="394"/>
    </location>
</feature>
<keyword evidence="2" id="KW-0472">Membrane</keyword>
<dbReference type="GO" id="GO:0016020">
    <property type="term" value="C:membrane"/>
    <property type="evidence" value="ECO:0007669"/>
    <property type="project" value="UniProtKB-SubCell"/>
</dbReference>
<evidence type="ECO:0000256" key="2">
    <source>
        <dbReference type="SAM" id="Phobius"/>
    </source>
</evidence>
<feature type="transmembrane region" description="Helical" evidence="2">
    <location>
        <begin position="88"/>
        <end position="106"/>
    </location>
</feature>
<feature type="transmembrane region" description="Helical" evidence="2">
    <location>
        <begin position="406"/>
        <end position="428"/>
    </location>
</feature>
<keyword evidence="5" id="KW-1185">Reference proteome</keyword>
<feature type="transmembrane region" description="Helical" evidence="2">
    <location>
        <begin position="12"/>
        <end position="31"/>
    </location>
</feature>
<feature type="transmembrane region" description="Helical" evidence="2">
    <location>
        <begin position="148"/>
        <end position="168"/>
    </location>
</feature>
<evidence type="ECO:0000313" key="5">
    <source>
        <dbReference type="Proteomes" id="UP001432027"/>
    </source>
</evidence>
<dbReference type="Pfam" id="PF07690">
    <property type="entry name" value="MFS_1"/>
    <property type="match status" value="1"/>
</dbReference>